<gene>
    <name evidence="4" type="ORF">KLDO_g2063</name>
</gene>
<evidence type="ECO:0000256" key="2">
    <source>
        <dbReference type="ARBA" id="ARBA00023242"/>
    </source>
</evidence>
<reference evidence="4 5" key="1">
    <citation type="submission" date="2014-03" db="EMBL/GenBank/DDBJ databases">
        <title>The genome of Kluyveromyces dobzhanskii.</title>
        <authorList>
            <person name="Nystedt B."/>
            <person name="Astrom S."/>
        </authorList>
    </citation>
    <scope>NUCLEOTIDE SEQUENCE [LARGE SCALE GENOMIC DNA]</scope>
    <source>
        <strain evidence="4 5">CBS 2104</strain>
    </source>
</reference>
<feature type="domain" description="Zn(2)-C6 fungal-type" evidence="3">
    <location>
        <begin position="25"/>
        <end position="55"/>
    </location>
</feature>
<evidence type="ECO:0000256" key="1">
    <source>
        <dbReference type="ARBA" id="ARBA00004123"/>
    </source>
</evidence>
<dbReference type="CDD" id="cd12148">
    <property type="entry name" value="fungal_TF_MHR"/>
    <property type="match status" value="1"/>
</dbReference>
<evidence type="ECO:0000259" key="3">
    <source>
        <dbReference type="PROSITE" id="PS50048"/>
    </source>
</evidence>
<dbReference type="Gene3D" id="4.10.240.10">
    <property type="entry name" value="Zn(2)-C6 fungal-type DNA-binding domain"/>
    <property type="match status" value="1"/>
</dbReference>
<evidence type="ECO:0000313" key="4">
    <source>
        <dbReference type="EMBL" id="CDO93772.1"/>
    </source>
</evidence>
<dbReference type="PANTHER" id="PTHR31001:SF40">
    <property type="entry name" value="ZN(II)2CYS6 TRANSCRIPTION FACTOR (EUROFUNG)"/>
    <property type="match status" value="1"/>
</dbReference>
<dbReference type="GO" id="GO:0005634">
    <property type="term" value="C:nucleus"/>
    <property type="evidence" value="ECO:0007669"/>
    <property type="project" value="UniProtKB-SubCell"/>
</dbReference>
<dbReference type="OrthoDB" id="5069333at2759"/>
<comment type="caution">
    <text evidence="4">The sequence shown here is derived from an EMBL/GenBank/DDBJ whole genome shotgun (WGS) entry which is preliminary data.</text>
</comment>
<dbReference type="EMBL" id="CCBQ010000027">
    <property type="protein sequence ID" value="CDO93772.1"/>
    <property type="molecule type" value="Genomic_DNA"/>
</dbReference>
<dbReference type="InterPro" id="IPR001138">
    <property type="entry name" value="Zn2Cys6_DnaBD"/>
</dbReference>
<dbReference type="GO" id="GO:0008270">
    <property type="term" value="F:zinc ion binding"/>
    <property type="evidence" value="ECO:0007669"/>
    <property type="project" value="InterPro"/>
</dbReference>
<keyword evidence="5" id="KW-1185">Reference proteome</keyword>
<sequence length="673" mass="77206">MTRKLSGNPNIGFKEQIVRKRTPKSCIRCYSIKRKCDHAKPFCTRCMRKGLTCEYFTEEHVLERCLQRQNKRLTAVEQGVLVNPRDSKSNVIDEIAPNTELNPMTRDSEAKNFKLILNSTGEYSKYLSLCLFPFSDPSQNVSYIVDRLPRDQDKYVVFDFSYVPNRLSSPADVKNMLPSKLECDMLVSHFFNNISPFIPILNKEEFELKYNDIWKNLPTYDDLNTLMVLYAVMFCSCVTIQVSNVYLTGRHYTNEDPIDYDKLKYTCFQCVENIKYMNSTNISPSMSAITALTLMYYVGSLNCNGVAGEVATLVRYCQIAGLHRSLSQDTSVSSVRSFLYSYVVHLDSLSSYYNGLTSYINTDLFETVRNFPKPEKDLKTLFTLTKLYNTVIWISLLHQLNKIEASVEEDFVRLSGEYLRSEEKVNLLNSQIMGLFPEVPEDYKMLLVVEGRLGIRKSAILVHFLRLSVADVNMKTVHKGENYNYNLVMQALLLINESLVKIRLGVMYNPALLWWVRNSYPFQALTIVLTHLQKSPTIRINFDNLPVGMEYSRIPDINYSAFDVREELVVKAINAIHTIKPTWPIVIQTRFEKVCDLKNYVFSQRKHQQSAPVSSTMPTLPTPIPDFNAATDPAAATAASTAPKMTFDELLSSLFDSDKEFQSFFLETLPQDL</sequence>
<evidence type="ECO:0000313" key="5">
    <source>
        <dbReference type="Proteomes" id="UP000031516"/>
    </source>
</evidence>
<dbReference type="Pfam" id="PF00172">
    <property type="entry name" value="Zn_clus"/>
    <property type="match status" value="1"/>
</dbReference>
<dbReference type="CDD" id="cd00067">
    <property type="entry name" value="GAL4"/>
    <property type="match status" value="1"/>
</dbReference>
<dbReference type="GO" id="GO:0000981">
    <property type="term" value="F:DNA-binding transcription factor activity, RNA polymerase II-specific"/>
    <property type="evidence" value="ECO:0007669"/>
    <property type="project" value="InterPro"/>
</dbReference>
<dbReference type="PANTHER" id="PTHR31001">
    <property type="entry name" value="UNCHARACTERIZED TRANSCRIPTIONAL REGULATORY PROTEIN"/>
    <property type="match status" value="1"/>
</dbReference>
<dbReference type="InterPro" id="IPR036864">
    <property type="entry name" value="Zn2-C6_fun-type_DNA-bd_sf"/>
</dbReference>
<organism evidence="4 5">
    <name type="scientific">Kluyveromyces dobzhanskii CBS 2104</name>
    <dbReference type="NCBI Taxonomy" id="1427455"/>
    <lineage>
        <taxon>Eukaryota</taxon>
        <taxon>Fungi</taxon>
        <taxon>Dikarya</taxon>
        <taxon>Ascomycota</taxon>
        <taxon>Saccharomycotina</taxon>
        <taxon>Saccharomycetes</taxon>
        <taxon>Saccharomycetales</taxon>
        <taxon>Saccharomycetaceae</taxon>
        <taxon>Kluyveromyces</taxon>
    </lineage>
</organism>
<accession>A0A0A8L4J8</accession>
<comment type="subcellular location">
    <subcellularLocation>
        <location evidence="1">Nucleus</location>
    </subcellularLocation>
</comment>
<dbReference type="Proteomes" id="UP000031516">
    <property type="component" value="Unassembled WGS sequence"/>
</dbReference>
<keyword evidence="2" id="KW-0539">Nucleus</keyword>
<proteinExistence type="predicted"/>
<dbReference type="SUPFAM" id="SSF57701">
    <property type="entry name" value="Zn2/Cys6 DNA-binding domain"/>
    <property type="match status" value="1"/>
</dbReference>
<dbReference type="PROSITE" id="PS50048">
    <property type="entry name" value="ZN2_CY6_FUNGAL_2"/>
    <property type="match status" value="1"/>
</dbReference>
<protein>
    <submittedName>
        <fullName evidence="4">WGS project CCBQ000000000 data, contig 00102</fullName>
    </submittedName>
</protein>
<name>A0A0A8L4J8_9SACH</name>
<dbReference type="SMART" id="SM00066">
    <property type="entry name" value="GAL4"/>
    <property type="match status" value="1"/>
</dbReference>
<dbReference type="AlphaFoldDB" id="A0A0A8L4J8"/>
<dbReference type="InterPro" id="IPR050613">
    <property type="entry name" value="Sec_Metabolite_Reg"/>
</dbReference>